<sequence length="159" mass="17732">MSLYRLIYASRASEQMKPDDLGQILEASQRNNQRVHVSGMLLFSSREFLQCLEGGREAVNATYARILGDPRHEAAVILDYREVARRQFGGWAMHQIAHDWLSRQAILDFSERELFSPTRMSGASACAMVEELAARRTQVPAERPGQAAAGSVLGRLRAG</sequence>
<proteinExistence type="predicted"/>
<dbReference type="InterPro" id="IPR036046">
    <property type="entry name" value="Acylphosphatase-like_dom_sf"/>
</dbReference>
<dbReference type="EMBL" id="JALNMH010000001">
    <property type="protein sequence ID" value="MCK7592253.1"/>
    <property type="molecule type" value="Genomic_DNA"/>
</dbReference>
<dbReference type="Pfam" id="PF04940">
    <property type="entry name" value="BLUF"/>
    <property type="match status" value="1"/>
</dbReference>
<dbReference type="Proteomes" id="UP001431449">
    <property type="component" value="Unassembled WGS sequence"/>
</dbReference>
<dbReference type="SMART" id="SM01034">
    <property type="entry name" value="BLUF"/>
    <property type="match status" value="1"/>
</dbReference>
<comment type="caution">
    <text evidence="2">The sequence shown here is derived from an EMBL/GenBank/DDBJ whole genome shotgun (WGS) entry which is preliminary data.</text>
</comment>
<feature type="domain" description="BLUF" evidence="1">
    <location>
        <begin position="3"/>
        <end position="94"/>
    </location>
</feature>
<dbReference type="SUPFAM" id="SSF54975">
    <property type="entry name" value="Acylphosphatase/BLUF domain-like"/>
    <property type="match status" value="1"/>
</dbReference>
<dbReference type="PROSITE" id="PS50925">
    <property type="entry name" value="BLUF"/>
    <property type="match status" value="1"/>
</dbReference>
<gene>
    <name evidence="2" type="ORF">M0G41_01060</name>
</gene>
<evidence type="ECO:0000313" key="3">
    <source>
        <dbReference type="Proteomes" id="UP001431449"/>
    </source>
</evidence>
<organism evidence="2 3">
    <name type="scientific">Pseudomarimonas salicorniae</name>
    <dbReference type="NCBI Taxonomy" id="2933270"/>
    <lineage>
        <taxon>Bacteria</taxon>
        <taxon>Pseudomonadati</taxon>
        <taxon>Pseudomonadota</taxon>
        <taxon>Gammaproteobacteria</taxon>
        <taxon>Lysobacterales</taxon>
        <taxon>Lysobacteraceae</taxon>
        <taxon>Pseudomarimonas</taxon>
    </lineage>
</organism>
<evidence type="ECO:0000259" key="1">
    <source>
        <dbReference type="PROSITE" id="PS50925"/>
    </source>
</evidence>
<reference evidence="2" key="1">
    <citation type="submission" date="2022-04" db="EMBL/GenBank/DDBJ databases">
        <title>Lysobacter sp. CAU 1642 isolated from sea sand.</title>
        <authorList>
            <person name="Kim W."/>
        </authorList>
    </citation>
    <scope>NUCLEOTIDE SEQUENCE</scope>
    <source>
        <strain evidence="2">CAU 1642</strain>
    </source>
</reference>
<accession>A0ABT0GCJ7</accession>
<dbReference type="RefSeq" id="WP_248204295.1">
    <property type="nucleotide sequence ID" value="NZ_JALNMH010000001.1"/>
</dbReference>
<name>A0ABT0GCJ7_9GAMM</name>
<protein>
    <submittedName>
        <fullName evidence="2">BLUF domain-containing protein</fullName>
    </submittedName>
</protein>
<keyword evidence="3" id="KW-1185">Reference proteome</keyword>
<dbReference type="Gene3D" id="3.30.70.100">
    <property type="match status" value="1"/>
</dbReference>
<evidence type="ECO:0000313" key="2">
    <source>
        <dbReference type="EMBL" id="MCK7592253.1"/>
    </source>
</evidence>
<dbReference type="InterPro" id="IPR007024">
    <property type="entry name" value="BLUF_domain"/>
</dbReference>